<dbReference type="Pfam" id="PF02954">
    <property type="entry name" value="HTH_8"/>
    <property type="match status" value="1"/>
</dbReference>
<feature type="domain" description="Sigma-54 factor interaction" evidence="5">
    <location>
        <begin position="155"/>
        <end position="384"/>
    </location>
</feature>
<keyword evidence="2" id="KW-0067">ATP-binding</keyword>
<dbReference type="InterPro" id="IPR009057">
    <property type="entry name" value="Homeodomain-like_sf"/>
</dbReference>
<dbReference type="SMART" id="SM00448">
    <property type="entry name" value="REC"/>
    <property type="match status" value="1"/>
</dbReference>
<dbReference type="InterPro" id="IPR002197">
    <property type="entry name" value="HTH_Fis"/>
</dbReference>
<feature type="domain" description="Response regulatory" evidence="6">
    <location>
        <begin position="15"/>
        <end position="129"/>
    </location>
</feature>
<accession>A0A644VV62</accession>
<evidence type="ECO:0000256" key="4">
    <source>
        <dbReference type="ARBA" id="ARBA00023163"/>
    </source>
</evidence>
<dbReference type="SUPFAM" id="SSF52540">
    <property type="entry name" value="P-loop containing nucleoside triphosphate hydrolases"/>
    <property type="match status" value="1"/>
</dbReference>
<keyword evidence="1" id="KW-0547">Nucleotide-binding</keyword>
<dbReference type="PROSITE" id="PS50045">
    <property type="entry name" value="SIGMA54_INTERACT_4"/>
    <property type="match status" value="1"/>
</dbReference>
<proteinExistence type="predicted"/>
<dbReference type="CDD" id="cd00009">
    <property type="entry name" value="AAA"/>
    <property type="match status" value="1"/>
</dbReference>
<dbReference type="InterPro" id="IPR025662">
    <property type="entry name" value="Sigma_54_int_dom_ATP-bd_1"/>
</dbReference>
<name>A0A644VV62_9ZZZZ</name>
<dbReference type="GO" id="GO:0005524">
    <property type="term" value="F:ATP binding"/>
    <property type="evidence" value="ECO:0007669"/>
    <property type="project" value="UniProtKB-KW"/>
</dbReference>
<keyword evidence="4" id="KW-0804">Transcription</keyword>
<dbReference type="SUPFAM" id="SSF52172">
    <property type="entry name" value="CheY-like"/>
    <property type="match status" value="1"/>
</dbReference>
<dbReference type="GO" id="GO:0006355">
    <property type="term" value="P:regulation of DNA-templated transcription"/>
    <property type="evidence" value="ECO:0007669"/>
    <property type="project" value="InterPro"/>
</dbReference>
<dbReference type="FunFam" id="3.40.50.300:FF:000006">
    <property type="entry name" value="DNA-binding transcriptional regulator NtrC"/>
    <property type="match status" value="1"/>
</dbReference>
<dbReference type="InterPro" id="IPR001789">
    <property type="entry name" value="Sig_transdc_resp-reg_receiver"/>
</dbReference>
<dbReference type="InterPro" id="IPR027417">
    <property type="entry name" value="P-loop_NTPase"/>
</dbReference>
<dbReference type="PRINTS" id="PR01590">
    <property type="entry name" value="HTHFIS"/>
</dbReference>
<evidence type="ECO:0000313" key="7">
    <source>
        <dbReference type="EMBL" id="MPL95309.1"/>
    </source>
</evidence>
<dbReference type="PANTHER" id="PTHR32071">
    <property type="entry name" value="TRANSCRIPTIONAL REGULATORY PROTEIN"/>
    <property type="match status" value="1"/>
</dbReference>
<keyword evidence="3" id="KW-0805">Transcription regulation</keyword>
<dbReference type="Gene3D" id="1.10.10.60">
    <property type="entry name" value="Homeodomain-like"/>
    <property type="match status" value="1"/>
</dbReference>
<dbReference type="InterPro" id="IPR002078">
    <property type="entry name" value="Sigma_54_int"/>
</dbReference>
<evidence type="ECO:0000259" key="6">
    <source>
        <dbReference type="PROSITE" id="PS50110"/>
    </source>
</evidence>
<dbReference type="Pfam" id="PF25601">
    <property type="entry name" value="AAA_lid_14"/>
    <property type="match status" value="1"/>
</dbReference>
<reference evidence="7" key="1">
    <citation type="submission" date="2019-08" db="EMBL/GenBank/DDBJ databases">
        <authorList>
            <person name="Kucharzyk K."/>
            <person name="Murdoch R.W."/>
            <person name="Higgins S."/>
            <person name="Loffler F."/>
        </authorList>
    </citation>
    <scope>NUCLEOTIDE SEQUENCE</scope>
</reference>
<evidence type="ECO:0000259" key="5">
    <source>
        <dbReference type="PROSITE" id="PS50045"/>
    </source>
</evidence>
<protein>
    <submittedName>
        <fullName evidence="7">Regulatory protein AtoC</fullName>
    </submittedName>
</protein>
<gene>
    <name evidence="7" type="primary">atoC_27</name>
    <name evidence="7" type="ORF">SDC9_41479</name>
</gene>
<comment type="caution">
    <text evidence="7">The sequence shown here is derived from an EMBL/GenBank/DDBJ whole genome shotgun (WGS) entry which is preliminary data.</text>
</comment>
<dbReference type="InterPro" id="IPR058031">
    <property type="entry name" value="AAA_lid_NorR"/>
</dbReference>
<dbReference type="AlphaFoldDB" id="A0A644VV62"/>
<dbReference type="Gene3D" id="3.40.50.300">
    <property type="entry name" value="P-loop containing nucleotide triphosphate hydrolases"/>
    <property type="match status" value="1"/>
</dbReference>
<dbReference type="GO" id="GO:0000160">
    <property type="term" value="P:phosphorelay signal transduction system"/>
    <property type="evidence" value="ECO:0007669"/>
    <property type="project" value="InterPro"/>
</dbReference>
<dbReference type="PROSITE" id="PS50110">
    <property type="entry name" value="RESPONSE_REGULATORY"/>
    <property type="match status" value="1"/>
</dbReference>
<dbReference type="SUPFAM" id="SSF46689">
    <property type="entry name" value="Homeodomain-like"/>
    <property type="match status" value="1"/>
</dbReference>
<organism evidence="7">
    <name type="scientific">bioreactor metagenome</name>
    <dbReference type="NCBI Taxonomy" id="1076179"/>
    <lineage>
        <taxon>unclassified sequences</taxon>
        <taxon>metagenomes</taxon>
        <taxon>ecological metagenomes</taxon>
    </lineage>
</organism>
<dbReference type="Pfam" id="PF00072">
    <property type="entry name" value="Response_reg"/>
    <property type="match status" value="1"/>
</dbReference>
<evidence type="ECO:0000256" key="1">
    <source>
        <dbReference type="ARBA" id="ARBA00022741"/>
    </source>
</evidence>
<dbReference type="Pfam" id="PF00158">
    <property type="entry name" value="Sigma54_activat"/>
    <property type="match status" value="1"/>
</dbReference>
<dbReference type="GO" id="GO:0043565">
    <property type="term" value="F:sequence-specific DNA binding"/>
    <property type="evidence" value="ECO:0007669"/>
    <property type="project" value="InterPro"/>
</dbReference>
<dbReference type="SMART" id="SM00382">
    <property type="entry name" value="AAA"/>
    <property type="match status" value="1"/>
</dbReference>
<dbReference type="PROSITE" id="PS00675">
    <property type="entry name" value="SIGMA54_INTERACT_1"/>
    <property type="match status" value="1"/>
</dbReference>
<dbReference type="InterPro" id="IPR011006">
    <property type="entry name" value="CheY-like_superfamily"/>
</dbReference>
<dbReference type="Gene3D" id="1.10.8.60">
    <property type="match status" value="1"/>
</dbReference>
<evidence type="ECO:0000256" key="2">
    <source>
        <dbReference type="ARBA" id="ARBA00022840"/>
    </source>
</evidence>
<dbReference type="InterPro" id="IPR003593">
    <property type="entry name" value="AAA+_ATPase"/>
</dbReference>
<dbReference type="EMBL" id="VSSQ01000462">
    <property type="protein sequence ID" value="MPL95309.1"/>
    <property type="molecule type" value="Genomic_DNA"/>
</dbReference>
<dbReference type="PANTHER" id="PTHR32071:SF121">
    <property type="entry name" value="SIGMA L-DEPENDENT TRANSCRIPTIONAL REGULATOR YQIR-RELATED"/>
    <property type="match status" value="1"/>
</dbReference>
<sequence>MVTFAYSSNLYSMGKVLIIDDEKQLLRLLSRMIGLEGYTVYEAESCKAGLKLLALHRPEVVLCDVRLPDGSGVEFVKDIKKLYPCTEVVLLTAYGNISDGVLAIKNGAFDYITKGDDNPKIIPLIAKAMESAVRLYNEKNCQLTDEGKHYTFEGIVGNSPAIQDAISLAKKVSQTDVPVLLTGETGTGKEVFAQSIHQNSKRGRQPFLAINCSAFSRELLESEMFGFKAGAFTGAAKDKQGLFEASDRGTIFLDEIGEMPIDLQAKLLRVLECGEFIKIGESVPSKVNVRIIAATNRDLKKEIAAGNFREDLFYRLSVFQIHLPSLRERTEDIELYVHSFVTILSAKMGKEIPSIAPGFIKVLKKQPWKGNVRELRNVIERSLILTDGELLTEEVLPPGMLHPEDMEAYCGFDLSGVEKTHIRKVLQYTHGNKTETSRLLGIGLTTLYRKIEEYGL</sequence>
<evidence type="ECO:0000256" key="3">
    <source>
        <dbReference type="ARBA" id="ARBA00023015"/>
    </source>
</evidence>
<dbReference type="Gene3D" id="3.40.50.2300">
    <property type="match status" value="1"/>
</dbReference>